<dbReference type="InterPro" id="IPR036529">
    <property type="entry name" value="KIX_dom_sf"/>
</dbReference>
<dbReference type="AlphaFoldDB" id="A0A4Y7IXK8"/>
<gene>
    <name evidence="5" type="ORF">C5167_021335</name>
</gene>
<dbReference type="GO" id="GO:0005634">
    <property type="term" value="C:nucleus"/>
    <property type="evidence" value="ECO:0007669"/>
    <property type="project" value="UniProtKB-SubCell"/>
</dbReference>
<dbReference type="EMBL" id="CM010716">
    <property type="protein sequence ID" value="RZC52886.1"/>
    <property type="molecule type" value="Genomic_DNA"/>
</dbReference>
<keyword evidence="6" id="KW-1185">Reference proteome</keyword>
<dbReference type="Pfam" id="PF16987">
    <property type="entry name" value="KIX_2"/>
    <property type="match status" value="1"/>
</dbReference>
<reference evidence="5 6" key="1">
    <citation type="journal article" date="2018" name="Science">
        <title>The opium poppy genome and morphinan production.</title>
        <authorList>
            <person name="Guo L."/>
            <person name="Winzer T."/>
            <person name="Yang X."/>
            <person name="Li Y."/>
            <person name="Ning Z."/>
            <person name="He Z."/>
            <person name="Teodor R."/>
            <person name="Lu Y."/>
            <person name="Bowser T.A."/>
            <person name="Graham I.A."/>
            <person name="Ye K."/>
        </authorList>
    </citation>
    <scope>NUCLEOTIDE SEQUENCE [LARGE SCALE GENOMIC DNA]</scope>
    <source>
        <strain evidence="6">cv. HN1</strain>
        <tissue evidence="5">Leaves</tissue>
    </source>
</reference>
<dbReference type="Proteomes" id="UP000316621">
    <property type="component" value="Chromosome 2"/>
</dbReference>
<comment type="subcellular location">
    <subcellularLocation>
        <location evidence="1">Nucleus</location>
    </subcellularLocation>
</comment>
<dbReference type="PANTHER" id="PTHR33137:SF4">
    <property type="entry name" value="MEDIATOR OF RNA POLYMERASE II TRANSCRIPTION SUBUNIT 15A-RELATED"/>
    <property type="match status" value="1"/>
</dbReference>
<keyword evidence="2" id="KW-0539">Nucleus</keyword>
<sequence length="155" mass="17309">MGATPDWRTQLQPDSRHRILTLIMETLERQVPISRPEGLVELKKIAVRFEEDMFTAATSQLDYLQKISMKMLTMETKSQANGVANSLSLNTVGGIQNPQDPVPRSQPRAVTNSFSRPVSSTAAAVFPEYSPRIYSIVISVAFRGQSHSVLYPQCR</sequence>
<dbReference type="InterPro" id="IPR044661">
    <property type="entry name" value="MED15a/b/c-like"/>
</dbReference>
<evidence type="ECO:0000313" key="6">
    <source>
        <dbReference type="Proteomes" id="UP000316621"/>
    </source>
</evidence>
<evidence type="ECO:0000259" key="4">
    <source>
        <dbReference type="Pfam" id="PF16987"/>
    </source>
</evidence>
<accession>A0A4Y7IXK8</accession>
<dbReference type="Gramene" id="RZC52886">
    <property type="protein sequence ID" value="RZC52886"/>
    <property type="gene ID" value="C5167_021335"/>
</dbReference>
<evidence type="ECO:0000256" key="2">
    <source>
        <dbReference type="ARBA" id="ARBA00023242"/>
    </source>
</evidence>
<evidence type="ECO:0000313" key="5">
    <source>
        <dbReference type="EMBL" id="RZC52886.1"/>
    </source>
</evidence>
<name>A0A4Y7IXK8_PAPSO</name>
<protein>
    <recommendedName>
        <fullName evidence="4">Mediator complex subunit 15 KIX domain-containing protein</fullName>
    </recommendedName>
</protein>
<dbReference type="GO" id="GO:0031490">
    <property type="term" value="F:chromatin DNA binding"/>
    <property type="evidence" value="ECO:0007669"/>
    <property type="project" value="InterPro"/>
</dbReference>
<dbReference type="Gene3D" id="1.10.246.20">
    <property type="entry name" value="Coactivator CBP, KIX domain"/>
    <property type="match status" value="1"/>
</dbReference>
<organism evidence="5 6">
    <name type="scientific">Papaver somniferum</name>
    <name type="common">Opium poppy</name>
    <dbReference type="NCBI Taxonomy" id="3469"/>
    <lineage>
        <taxon>Eukaryota</taxon>
        <taxon>Viridiplantae</taxon>
        <taxon>Streptophyta</taxon>
        <taxon>Embryophyta</taxon>
        <taxon>Tracheophyta</taxon>
        <taxon>Spermatophyta</taxon>
        <taxon>Magnoliopsida</taxon>
        <taxon>Ranunculales</taxon>
        <taxon>Papaveraceae</taxon>
        <taxon>Papaveroideae</taxon>
        <taxon>Papaver</taxon>
    </lineage>
</organism>
<dbReference type="PANTHER" id="PTHR33137">
    <property type="entry name" value="MEDIATOR OF RNA POLYMERASE II TRANSCRIPTION SUBUNIT 15A-RELATED"/>
    <property type="match status" value="1"/>
</dbReference>
<dbReference type="GO" id="GO:0003713">
    <property type="term" value="F:transcription coactivator activity"/>
    <property type="evidence" value="ECO:0007669"/>
    <property type="project" value="InterPro"/>
</dbReference>
<dbReference type="FunFam" id="1.10.246.20:FF:000003">
    <property type="entry name" value="Mediator of RNA polymerase II transcription subunit 15a"/>
    <property type="match status" value="1"/>
</dbReference>
<proteinExistence type="predicted"/>
<feature type="region of interest" description="Disordered" evidence="3">
    <location>
        <begin position="94"/>
        <end position="113"/>
    </location>
</feature>
<evidence type="ECO:0000256" key="1">
    <source>
        <dbReference type="ARBA" id="ARBA00004123"/>
    </source>
</evidence>
<evidence type="ECO:0000256" key="3">
    <source>
        <dbReference type="SAM" id="MobiDB-lite"/>
    </source>
</evidence>
<dbReference type="SUPFAM" id="SSF47040">
    <property type="entry name" value="Kix domain of CBP (creb binding protein)"/>
    <property type="match status" value="1"/>
</dbReference>
<feature type="domain" description="Mediator complex subunit 15 KIX" evidence="4">
    <location>
        <begin position="5"/>
        <end position="81"/>
    </location>
</feature>
<dbReference type="InterPro" id="IPR036546">
    <property type="entry name" value="MED15_KIX"/>
</dbReference>